<evidence type="ECO:0000256" key="1">
    <source>
        <dbReference type="SAM" id="MobiDB-lite"/>
    </source>
</evidence>
<name>A0A1S6JGG3_9ACTN</name>
<feature type="compositionally biased region" description="Polar residues" evidence="1">
    <location>
        <begin position="1"/>
        <end position="10"/>
    </location>
</feature>
<dbReference type="OrthoDB" id="4194029at2"/>
<reference evidence="2 3" key="1">
    <citation type="submission" date="2017-02" db="EMBL/GenBank/DDBJ databases">
        <title>Streptomyces pactum ACT12 Genome sequencing and assembly.</title>
        <authorList>
            <person name="Xue Q."/>
            <person name="Yan X."/>
            <person name="Jia L."/>
            <person name="Yan H."/>
        </authorList>
    </citation>
    <scope>NUCLEOTIDE SEQUENCE [LARGE SCALE GENOMIC DNA]</scope>
    <source>
        <strain evidence="2 3">ACT12</strain>
    </source>
</reference>
<feature type="compositionally biased region" description="Basic and acidic residues" evidence="1">
    <location>
        <begin position="66"/>
        <end position="91"/>
    </location>
</feature>
<feature type="compositionally biased region" description="Polar residues" evidence="1">
    <location>
        <begin position="47"/>
        <end position="60"/>
    </location>
</feature>
<gene>
    <name evidence="2" type="ORF">B1H29_31695</name>
</gene>
<evidence type="ECO:0000313" key="3">
    <source>
        <dbReference type="Proteomes" id="UP000189443"/>
    </source>
</evidence>
<sequence length="126" mass="14066">MIRYHNTNTGDVVEREHADTRLDMLPNWERLDADETPEAPTPDSVLQRPQTSPGVALTSTEGPRAAAEEEHREQQEDAGDPPDRSASKETWVEYAQKRAVSDEERAEIPSLTKAVLIAKYGENPVT</sequence>
<feature type="compositionally biased region" description="Basic and acidic residues" evidence="1">
    <location>
        <begin position="12"/>
        <end position="22"/>
    </location>
</feature>
<accession>A0A1S6JGG3</accession>
<keyword evidence="3" id="KW-1185">Reference proteome</keyword>
<dbReference type="RefSeq" id="WP_055420686.1">
    <property type="nucleotide sequence ID" value="NZ_CP019724.1"/>
</dbReference>
<dbReference type="KEGG" id="spac:B1H29_31695"/>
<proteinExistence type="predicted"/>
<dbReference type="AlphaFoldDB" id="A0A1S6JGG3"/>
<organism evidence="2 3">
    <name type="scientific">Streptomyces pactum</name>
    <dbReference type="NCBI Taxonomy" id="68249"/>
    <lineage>
        <taxon>Bacteria</taxon>
        <taxon>Bacillati</taxon>
        <taxon>Actinomycetota</taxon>
        <taxon>Actinomycetes</taxon>
        <taxon>Kitasatosporales</taxon>
        <taxon>Streptomycetaceae</taxon>
        <taxon>Streptomyces</taxon>
    </lineage>
</organism>
<dbReference type="EMBL" id="CP019724">
    <property type="protein sequence ID" value="AQS70847.1"/>
    <property type="molecule type" value="Genomic_DNA"/>
</dbReference>
<feature type="region of interest" description="Disordered" evidence="1">
    <location>
        <begin position="1"/>
        <end position="91"/>
    </location>
</feature>
<dbReference type="Proteomes" id="UP000189443">
    <property type="component" value="Chromosome"/>
</dbReference>
<evidence type="ECO:0000313" key="2">
    <source>
        <dbReference type="EMBL" id="AQS70847.1"/>
    </source>
</evidence>
<protein>
    <submittedName>
        <fullName evidence="2">Uncharacterized protein</fullName>
    </submittedName>
</protein>